<keyword evidence="4 6" id="KW-0472">Membrane</keyword>
<dbReference type="AlphaFoldDB" id="A0AAW1RAF6"/>
<gene>
    <name evidence="8" type="ORF">WJX72_012565</name>
</gene>
<protein>
    <recommendedName>
        <fullName evidence="7">CWH43-like N-terminal domain-containing protein</fullName>
    </recommendedName>
</protein>
<feature type="transmembrane region" description="Helical" evidence="6">
    <location>
        <begin position="69"/>
        <end position="92"/>
    </location>
</feature>
<keyword evidence="3 6" id="KW-1133">Transmembrane helix</keyword>
<name>A0AAW1RAF6_9CHLO</name>
<accession>A0AAW1RAF6</accession>
<organism evidence="8 9">
    <name type="scientific">[Myrmecia] bisecta</name>
    <dbReference type="NCBI Taxonomy" id="41462"/>
    <lineage>
        <taxon>Eukaryota</taxon>
        <taxon>Viridiplantae</taxon>
        <taxon>Chlorophyta</taxon>
        <taxon>core chlorophytes</taxon>
        <taxon>Trebouxiophyceae</taxon>
        <taxon>Trebouxiales</taxon>
        <taxon>Trebouxiaceae</taxon>
        <taxon>Myrmecia</taxon>
    </lineage>
</organism>
<feature type="transmembrane region" description="Helical" evidence="6">
    <location>
        <begin position="147"/>
        <end position="164"/>
    </location>
</feature>
<feature type="transmembrane region" description="Helical" evidence="6">
    <location>
        <begin position="219"/>
        <end position="240"/>
    </location>
</feature>
<comment type="caution">
    <text evidence="8">The sequence shown here is derived from an EMBL/GenBank/DDBJ whole genome shotgun (WGS) entry which is preliminary data.</text>
</comment>
<evidence type="ECO:0000259" key="7">
    <source>
        <dbReference type="Pfam" id="PF10277"/>
    </source>
</evidence>
<evidence type="ECO:0000256" key="5">
    <source>
        <dbReference type="SAM" id="MobiDB-lite"/>
    </source>
</evidence>
<keyword evidence="9" id="KW-1185">Reference proteome</keyword>
<proteinExistence type="predicted"/>
<dbReference type="PANTHER" id="PTHR21324:SF2">
    <property type="entry name" value="EG:22E5.9 PROTEIN"/>
    <property type="match status" value="1"/>
</dbReference>
<evidence type="ECO:0000313" key="9">
    <source>
        <dbReference type="Proteomes" id="UP001489004"/>
    </source>
</evidence>
<evidence type="ECO:0000256" key="4">
    <source>
        <dbReference type="ARBA" id="ARBA00023136"/>
    </source>
</evidence>
<reference evidence="8 9" key="1">
    <citation type="journal article" date="2024" name="Nat. Commun.">
        <title>Phylogenomics reveals the evolutionary origins of lichenization in chlorophyte algae.</title>
        <authorList>
            <person name="Puginier C."/>
            <person name="Libourel C."/>
            <person name="Otte J."/>
            <person name="Skaloud P."/>
            <person name="Haon M."/>
            <person name="Grisel S."/>
            <person name="Petersen M."/>
            <person name="Berrin J.G."/>
            <person name="Delaux P.M."/>
            <person name="Dal Grande F."/>
            <person name="Keller J."/>
        </authorList>
    </citation>
    <scope>NUCLEOTIDE SEQUENCE [LARGE SCALE GENOMIC DNA]</scope>
    <source>
        <strain evidence="8 9">SAG 2043</strain>
    </source>
</reference>
<feature type="region of interest" description="Disordered" evidence="5">
    <location>
        <begin position="274"/>
        <end position="300"/>
    </location>
</feature>
<keyword evidence="2 6" id="KW-0812">Transmembrane</keyword>
<dbReference type="EMBL" id="JALJOR010000001">
    <property type="protein sequence ID" value="KAK9830573.1"/>
    <property type="molecule type" value="Genomic_DNA"/>
</dbReference>
<dbReference type="InterPro" id="IPR019402">
    <property type="entry name" value="CWH43_N"/>
</dbReference>
<comment type="subcellular location">
    <subcellularLocation>
        <location evidence="1">Endomembrane system</location>
        <topology evidence="1">Multi-pass membrane protein</topology>
    </subcellularLocation>
</comment>
<dbReference type="GO" id="GO:0005886">
    <property type="term" value="C:plasma membrane"/>
    <property type="evidence" value="ECO:0007669"/>
    <property type="project" value="TreeGrafter"/>
</dbReference>
<dbReference type="InterPro" id="IPR050911">
    <property type="entry name" value="DRAM/TMEM150_Autophagy_Mod"/>
</dbReference>
<sequence>MGGVTTETAAGKLAITDSAADLAFKAHLQEVGFGFAVATIVALLAIWLADGHPRYRSDEATVVYISDVGAANHALFIVLGTCTALCFFGCLFMDYRLRHTGRVPGRLRWWERAASALSVIFGFVCAVCCILLTIFDTFHHSRLHWTFAAIFFVCLLISGFFNMVESTGLYRDYRGDPLLQASFISKLVIVCLGIPAIVLMAVLGSLASDGSSLESAAAALEWFLVALFALYILSMALDLYPSRYTSKHVVQHEGVGNQVHPVHGVAPLHGSAPYDGTASPAGETEMAKKKGGARDQLPPV</sequence>
<dbReference type="GO" id="GO:0012505">
    <property type="term" value="C:endomembrane system"/>
    <property type="evidence" value="ECO:0007669"/>
    <property type="project" value="UniProtKB-SubCell"/>
</dbReference>
<evidence type="ECO:0000256" key="3">
    <source>
        <dbReference type="ARBA" id="ARBA00022989"/>
    </source>
</evidence>
<evidence type="ECO:0000256" key="6">
    <source>
        <dbReference type="SAM" id="Phobius"/>
    </source>
</evidence>
<feature type="domain" description="CWH43-like N-terminal" evidence="7">
    <location>
        <begin position="32"/>
        <end position="241"/>
    </location>
</feature>
<dbReference type="Proteomes" id="UP001489004">
    <property type="component" value="Unassembled WGS sequence"/>
</dbReference>
<feature type="transmembrane region" description="Helical" evidence="6">
    <location>
        <begin position="184"/>
        <end position="207"/>
    </location>
</feature>
<feature type="transmembrane region" description="Helical" evidence="6">
    <location>
        <begin position="113"/>
        <end position="135"/>
    </location>
</feature>
<dbReference type="PANTHER" id="PTHR21324">
    <property type="entry name" value="FASTING-INDUCIBLE INTEGRAL MEMBRANE PROTEIN TM6P1-RELATED"/>
    <property type="match status" value="1"/>
</dbReference>
<feature type="transmembrane region" description="Helical" evidence="6">
    <location>
        <begin position="31"/>
        <end position="49"/>
    </location>
</feature>
<evidence type="ECO:0000256" key="2">
    <source>
        <dbReference type="ARBA" id="ARBA00022692"/>
    </source>
</evidence>
<dbReference type="Pfam" id="PF10277">
    <property type="entry name" value="Frag1"/>
    <property type="match status" value="1"/>
</dbReference>
<evidence type="ECO:0000256" key="1">
    <source>
        <dbReference type="ARBA" id="ARBA00004127"/>
    </source>
</evidence>
<evidence type="ECO:0000313" key="8">
    <source>
        <dbReference type="EMBL" id="KAK9830573.1"/>
    </source>
</evidence>